<dbReference type="Proteomes" id="UP000220959">
    <property type="component" value="Unassembled WGS sequence"/>
</dbReference>
<evidence type="ECO:0000313" key="2">
    <source>
        <dbReference type="Proteomes" id="UP000220959"/>
    </source>
</evidence>
<dbReference type="EMBL" id="NMTR01000021">
    <property type="protein sequence ID" value="PDX60542.1"/>
    <property type="molecule type" value="Genomic_DNA"/>
</dbReference>
<evidence type="ECO:0000313" key="1">
    <source>
        <dbReference type="EMBL" id="PDX60542.1"/>
    </source>
</evidence>
<gene>
    <name evidence="1" type="ORF">CGS49_11195</name>
</gene>
<sequence>MYHHESEGIYKLLNYDAILFDVDGTLIDSAPGIINTLKEVFDKMGVDTTNVNLRRYLGPPLRKSFGEHFTDPALIEKATELYRESYAVKGSHEGAAYPGAAEMLRRLKEAGLVLCTATSKPTRVVTPILKEKGLADYFDFIGGASMDESRDTKTDVVRYVLAQPMLQGKRVLMVGDRSDDMRGAADCGLDAAGALYGYGSREELEPFHPVLLAESCADLAAQLLDGRA</sequence>
<protein>
    <submittedName>
        <fullName evidence="1">Hydrolase</fullName>
    </submittedName>
</protein>
<organism evidence="1 2">
    <name type="scientific">Faecalibacterium langellae</name>
    <dbReference type="NCBI Taxonomy" id="3435293"/>
    <lineage>
        <taxon>Bacteria</taxon>
        <taxon>Bacillati</taxon>
        <taxon>Bacillota</taxon>
        <taxon>Clostridia</taxon>
        <taxon>Eubacteriales</taxon>
        <taxon>Oscillospiraceae</taxon>
        <taxon>Faecalibacterium</taxon>
    </lineage>
</organism>
<reference evidence="1 2" key="1">
    <citation type="journal article" date="2017" name="Front. Microbiol.">
        <title>New Insights into the Diversity of the Genus Faecalibacterium.</title>
        <authorList>
            <person name="Benevides L."/>
            <person name="Burman S."/>
            <person name="Martin R."/>
            <person name="Robert V."/>
            <person name="Thomas M."/>
            <person name="Miquel S."/>
            <person name="Chain F."/>
            <person name="Sokol H."/>
            <person name="Bermudez-Humaran L.G."/>
            <person name="Morrison M."/>
            <person name="Langella P."/>
            <person name="Azevedo V.A."/>
            <person name="Chatel J.M."/>
            <person name="Soares S."/>
        </authorList>
    </citation>
    <scope>NUCLEOTIDE SEQUENCE [LARGE SCALE GENOMIC DNA]</scope>
    <source>
        <strain evidence="2">CNCM I-4541</strain>
    </source>
</reference>
<accession>A0ACC9CXJ9</accession>
<comment type="caution">
    <text evidence="1">The sequence shown here is derived from an EMBL/GenBank/DDBJ whole genome shotgun (WGS) entry which is preliminary data.</text>
</comment>
<proteinExistence type="predicted"/>
<name>A0ACC9CXJ9_9FIRM</name>
<keyword evidence="2" id="KW-1185">Reference proteome</keyword>
<keyword evidence="1" id="KW-0378">Hydrolase</keyword>